<keyword evidence="3" id="KW-1003">Cell membrane</keyword>
<dbReference type="GO" id="GO:0005886">
    <property type="term" value="C:plasma membrane"/>
    <property type="evidence" value="ECO:0007669"/>
    <property type="project" value="UniProtKB-SubCell"/>
</dbReference>
<feature type="transmembrane region" description="Helical" evidence="8">
    <location>
        <begin position="142"/>
        <end position="161"/>
    </location>
</feature>
<feature type="transmembrane region" description="Helical" evidence="8">
    <location>
        <begin position="167"/>
        <end position="187"/>
    </location>
</feature>
<feature type="transmembrane region" description="Helical" evidence="8">
    <location>
        <begin position="473"/>
        <end position="491"/>
    </location>
</feature>
<dbReference type="PANTHER" id="PTHR42703:SF1">
    <property type="entry name" value="NA(+)_H(+) ANTIPORTER SUBUNIT D1"/>
    <property type="match status" value="1"/>
</dbReference>
<evidence type="ECO:0000256" key="8">
    <source>
        <dbReference type="SAM" id="Phobius"/>
    </source>
</evidence>
<feature type="transmembrane region" description="Helical" evidence="8">
    <location>
        <begin position="103"/>
        <end position="130"/>
    </location>
</feature>
<feature type="transmembrane region" description="Helical" evidence="8">
    <location>
        <begin position="511"/>
        <end position="529"/>
    </location>
</feature>
<feature type="transmembrane region" description="Helical" evidence="8">
    <location>
        <begin position="241"/>
        <end position="259"/>
    </location>
</feature>
<accession>A0A916BB52</accession>
<evidence type="ECO:0000256" key="2">
    <source>
        <dbReference type="ARBA" id="ARBA00005346"/>
    </source>
</evidence>
<dbReference type="PANTHER" id="PTHR42703">
    <property type="entry name" value="NADH DEHYDROGENASE"/>
    <property type="match status" value="1"/>
</dbReference>
<evidence type="ECO:0000256" key="5">
    <source>
        <dbReference type="ARBA" id="ARBA00022989"/>
    </source>
</evidence>
<dbReference type="EMBL" id="CAJNBL010000006">
    <property type="protein sequence ID" value="CAE6698960.1"/>
    <property type="molecule type" value="Genomic_DNA"/>
</dbReference>
<comment type="subcellular location">
    <subcellularLocation>
        <location evidence="1">Cell membrane</location>
        <topology evidence="1">Multi-pass membrane protein</topology>
    </subcellularLocation>
    <subcellularLocation>
        <location evidence="7">Membrane</location>
        <topology evidence="7">Multi-pass membrane protein</topology>
    </subcellularLocation>
</comment>
<keyword evidence="6 8" id="KW-0472">Membrane</keyword>
<name>A0A916BB52_9PROT</name>
<feature type="transmembrane region" description="Helical" evidence="8">
    <location>
        <begin position="420"/>
        <end position="442"/>
    </location>
</feature>
<evidence type="ECO:0000256" key="3">
    <source>
        <dbReference type="ARBA" id="ARBA00022475"/>
    </source>
</evidence>
<feature type="transmembrane region" description="Helical" evidence="8">
    <location>
        <begin position="314"/>
        <end position="332"/>
    </location>
</feature>
<reference evidence="10" key="1">
    <citation type="submission" date="2021-02" db="EMBL/GenBank/DDBJ databases">
        <authorList>
            <person name="Han P."/>
        </authorList>
    </citation>
    <scope>NUCLEOTIDE SEQUENCE</scope>
    <source>
        <strain evidence="10">Candidatus Nitrotoga sp. ZN8</strain>
    </source>
</reference>
<proteinExistence type="inferred from homology"/>
<comment type="similarity">
    <text evidence="2">Belongs to the CPA3 antiporters (TC 2.A.63) subunit D family.</text>
</comment>
<feature type="transmembrane region" description="Helical" evidence="8">
    <location>
        <begin position="64"/>
        <end position="83"/>
    </location>
</feature>
<evidence type="ECO:0000256" key="1">
    <source>
        <dbReference type="ARBA" id="ARBA00004651"/>
    </source>
</evidence>
<keyword evidence="4 7" id="KW-0812">Transmembrane</keyword>
<keyword evidence="5 8" id="KW-1133">Transmembrane helix</keyword>
<dbReference type="InterPro" id="IPR001750">
    <property type="entry name" value="ND/Mrp_TM"/>
</dbReference>
<dbReference type="AlphaFoldDB" id="A0A916BB52"/>
<dbReference type="Proteomes" id="UP000675882">
    <property type="component" value="Unassembled WGS sequence"/>
</dbReference>
<protein>
    <submittedName>
        <fullName evidence="10">K(+)/H(+) antiporter subunit D</fullName>
    </submittedName>
</protein>
<feature type="transmembrane region" description="Helical" evidence="8">
    <location>
        <begin position="366"/>
        <end position="384"/>
    </location>
</feature>
<evidence type="ECO:0000313" key="10">
    <source>
        <dbReference type="EMBL" id="CAE6698960.1"/>
    </source>
</evidence>
<dbReference type="Pfam" id="PF00361">
    <property type="entry name" value="Proton_antipo_M"/>
    <property type="match status" value="1"/>
</dbReference>
<gene>
    <name evidence="10" type="primary">phaD</name>
    <name evidence="10" type="ORF">NTGZN8_140077</name>
</gene>
<feature type="domain" description="NADH:quinone oxidoreductase/Mrp antiporter transmembrane" evidence="9">
    <location>
        <begin position="164"/>
        <end position="465"/>
    </location>
</feature>
<evidence type="ECO:0000313" key="11">
    <source>
        <dbReference type="Proteomes" id="UP000675882"/>
    </source>
</evidence>
<dbReference type="InterPro" id="IPR050586">
    <property type="entry name" value="CPA3_Na-H_Antiporter_D"/>
</dbReference>
<sequence length="565" mass="59327">MAANRIKNNAPRSLQRFPPASHSERVRMNGWLQHLPILPVLLPLCTGALLLLSSETQRISRATISICATIAQLTVALVLLVMADGHMAAPWPGEVGVYALGNWAAPFGIVLVVDRLAAIMLALTSTLGLATLIYSLAHWKRAGIHFLPLFQLLLMGLNGAFLTGDLFNLFVFFEVLLAASYGLALHGSGAARVTAGMHYIAVNLVASLLFLIAAALIYGVTGTLNMAELAQRAATLGEEDRILFNLGAMLLGIVFLVKAGAWPLNFWLPDAYGAAAPPVAGIFAILTKVGIYALLRFAVLLEDAGTPAPFGGDWLFYCGLATIATGTLGVLAAQKLDRLAGFLVIVSSGILLAAFGFSGTSLTGPALYYLVSSVLASGAFFLLIEMAERNRTAAADMLSITLEAFGLQDKHESEHPDEMAGVAIPAAMAFLGLAFFSCALLLTGLPPLSGFVGKFALLAAAFSAPPEASIQQAAMFAIALLLSGLAGMIALSRLGIRVFWDTERPAPRLQWIEAGPVAALILLCTLLSLGTEPAMSYFNAAAQSLHDAPAYVGSVLPATTVKGAP</sequence>
<evidence type="ECO:0000256" key="4">
    <source>
        <dbReference type="ARBA" id="ARBA00022692"/>
    </source>
</evidence>
<feature type="transmembrane region" description="Helical" evidence="8">
    <location>
        <begin position="339"/>
        <end position="360"/>
    </location>
</feature>
<keyword evidence="11" id="KW-1185">Reference proteome</keyword>
<evidence type="ECO:0000259" key="9">
    <source>
        <dbReference type="Pfam" id="PF00361"/>
    </source>
</evidence>
<comment type="caution">
    <text evidence="10">The sequence shown here is derived from an EMBL/GenBank/DDBJ whole genome shotgun (WGS) entry which is preliminary data.</text>
</comment>
<organism evidence="10 11">
    <name type="scientific">Candidatus Nitrotoga fabula</name>
    <dbReference type="NCBI Taxonomy" id="2182327"/>
    <lineage>
        <taxon>Bacteria</taxon>
        <taxon>Pseudomonadati</taxon>
        <taxon>Pseudomonadota</taxon>
        <taxon>Betaproteobacteria</taxon>
        <taxon>Nitrosomonadales</taxon>
        <taxon>Gallionellaceae</taxon>
        <taxon>Candidatus Nitrotoga</taxon>
    </lineage>
</organism>
<evidence type="ECO:0000256" key="7">
    <source>
        <dbReference type="RuleBase" id="RU000320"/>
    </source>
</evidence>
<dbReference type="NCBIfam" id="NF009309">
    <property type="entry name" value="PRK12666.1"/>
    <property type="match status" value="1"/>
</dbReference>
<feature type="transmembrane region" description="Helical" evidence="8">
    <location>
        <begin position="31"/>
        <end position="52"/>
    </location>
</feature>
<evidence type="ECO:0000256" key="6">
    <source>
        <dbReference type="ARBA" id="ARBA00023136"/>
    </source>
</evidence>
<feature type="transmembrane region" description="Helical" evidence="8">
    <location>
        <begin position="271"/>
        <end position="294"/>
    </location>
</feature>
<feature type="transmembrane region" description="Helical" evidence="8">
    <location>
        <begin position="199"/>
        <end position="221"/>
    </location>
</feature>